<name>X1GH60_9ZZZZ</name>
<comment type="caution">
    <text evidence="2">The sequence shown here is derived from an EMBL/GenBank/DDBJ whole genome shotgun (WGS) entry which is preliminary data.</text>
</comment>
<keyword evidence="1" id="KW-0472">Membrane</keyword>
<gene>
    <name evidence="2" type="ORF">S03H2_23310</name>
</gene>
<dbReference type="SUPFAM" id="SSF51161">
    <property type="entry name" value="Trimeric LpxA-like enzymes"/>
    <property type="match status" value="1"/>
</dbReference>
<protein>
    <recommendedName>
        <fullName evidence="3">Acetyltransferase</fullName>
    </recommendedName>
</protein>
<dbReference type="Gene3D" id="2.160.10.10">
    <property type="entry name" value="Hexapeptide repeat proteins"/>
    <property type="match status" value="1"/>
</dbReference>
<dbReference type="InterPro" id="IPR011004">
    <property type="entry name" value="Trimer_LpxA-like_sf"/>
</dbReference>
<feature type="transmembrane region" description="Helical" evidence="1">
    <location>
        <begin position="39"/>
        <end position="63"/>
    </location>
</feature>
<keyword evidence="1" id="KW-1133">Transmembrane helix</keyword>
<evidence type="ECO:0000313" key="2">
    <source>
        <dbReference type="EMBL" id="GAH44155.1"/>
    </source>
</evidence>
<evidence type="ECO:0008006" key="3">
    <source>
        <dbReference type="Google" id="ProtNLM"/>
    </source>
</evidence>
<sequence>VQLFLGGIILIIVNLWFINSIYFLLTGNDFYPFEPKGEWYFWLLVPLSIYGNLFLFTFLIMAISGGFYRILNKLHPPQEGIFKRGSKDWKYMHRRFWTAYLPIWLARALPLPWIDIVCYRIFGVHIGKNVVAYEGYIDPEFIEIGDFTMTSLNICIFSHLIYHDKVIIKKVKIGDQCIIGPQTIISPGTIMHKGAILGANSYTWIGQELEGDLIHVGTPVRMTFQIQSVE</sequence>
<accession>X1GH60</accession>
<feature type="transmembrane region" description="Helical" evidence="1">
    <location>
        <begin position="7"/>
        <end position="27"/>
    </location>
</feature>
<reference evidence="2" key="1">
    <citation type="journal article" date="2014" name="Front. Microbiol.">
        <title>High frequency of phylogenetically diverse reductive dehalogenase-homologous genes in deep subseafloor sedimentary metagenomes.</title>
        <authorList>
            <person name="Kawai M."/>
            <person name="Futagami T."/>
            <person name="Toyoda A."/>
            <person name="Takaki Y."/>
            <person name="Nishi S."/>
            <person name="Hori S."/>
            <person name="Arai W."/>
            <person name="Tsubouchi T."/>
            <person name="Morono Y."/>
            <person name="Uchiyama I."/>
            <person name="Ito T."/>
            <person name="Fujiyama A."/>
            <person name="Inagaki F."/>
            <person name="Takami H."/>
        </authorList>
    </citation>
    <scope>NUCLEOTIDE SEQUENCE</scope>
    <source>
        <strain evidence="2">Expedition CK06-06</strain>
    </source>
</reference>
<feature type="non-terminal residue" evidence="2">
    <location>
        <position position="1"/>
    </location>
</feature>
<dbReference type="AlphaFoldDB" id="X1GH60"/>
<evidence type="ECO:0000256" key="1">
    <source>
        <dbReference type="SAM" id="Phobius"/>
    </source>
</evidence>
<keyword evidence="1" id="KW-0812">Transmembrane</keyword>
<organism evidence="2">
    <name type="scientific">marine sediment metagenome</name>
    <dbReference type="NCBI Taxonomy" id="412755"/>
    <lineage>
        <taxon>unclassified sequences</taxon>
        <taxon>metagenomes</taxon>
        <taxon>ecological metagenomes</taxon>
    </lineage>
</organism>
<dbReference type="EMBL" id="BARU01012715">
    <property type="protein sequence ID" value="GAH44155.1"/>
    <property type="molecule type" value="Genomic_DNA"/>
</dbReference>
<proteinExistence type="predicted"/>
<feature type="non-terminal residue" evidence="2">
    <location>
        <position position="230"/>
    </location>
</feature>